<evidence type="ECO:0000313" key="3">
    <source>
        <dbReference type="Proteomes" id="UP000521872"/>
    </source>
</evidence>
<accession>A0A8H4VQ22</accession>
<feature type="compositionally biased region" description="Polar residues" evidence="1">
    <location>
        <begin position="271"/>
        <end position="284"/>
    </location>
</feature>
<feature type="region of interest" description="Disordered" evidence="1">
    <location>
        <begin position="268"/>
        <end position="292"/>
    </location>
</feature>
<feature type="compositionally biased region" description="Polar residues" evidence="1">
    <location>
        <begin position="154"/>
        <end position="166"/>
    </location>
</feature>
<keyword evidence="3" id="KW-1185">Reference proteome</keyword>
<name>A0A8H4VQ22_9AGAR</name>
<dbReference type="Gene3D" id="3.40.50.11350">
    <property type="match status" value="1"/>
</dbReference>
<feature type="region of interest" description="Disordered" evidence="1">
    <location>
        <begin position="148"/>
        <end position="172"/>
    </location>
</feature>
<evidence type="ECO:0000313" key="2">
    <source>
        <dbReference type="EMBL" id="KAF4617862.1"/>
    </source>
</evidence>
<dbReference type="CDD" id="cd11296">
    <property type="entry name" value="O-FucT_like"/>
    <property type="match status" value="1"/>
</dbReference>
<gene>
    <name evidence="2" type="ORF">D9613_005727</name>
</gene>
<dbReference type="EMBL" id="JAACJL010000030">
    <property type="protein sequence ID" value="KAF4617862.1"/>
    <property type="molecule type" value="Genomic_DNA"/>
</dbReference>
<evidence type="ECO:0000256" key="1">
    <source>
        <dbReference type="SAM" id="MobiDB-lite"/>
    </source>
</evidence>
<protein>
    <submittedName>
        <fullName evidence="2">Uncharacterized protein</fullName>
    </submittedName>
</protein>
<sequence>MTYWIPSTPLNALISGPSAGGPWEEQDGAPRSISEGWFDVVCPKLERRIINTRDVKPEVNWADGKIIFEKWRNLLLEAPERCIEIVAASKEEDPYPETFDIKFWSGPRSVSLWDEFKVSPVSRLLGTSPTVQSAVDANLHLFFTDSHRRRHLPPSSTTKASLSQAGKESDTADPFDHVLSIHVRRGDFKEACLEHAAENSTFYNWNLLSFLPDKFSPPPAAGNRILPKGKNTPENEAIFLERCLPSAASITRKVRAAKEAYLQNANANAASSGTGPAESSSRLNRLTRSKTHTQSQRSLDVLYIMSNDRTAWLDDLKDSLRRDGWAHIVTSRDLKFTAEQKDVGVAIDMDIGRRSAVFVGNGWSSFTSNVVHRRLVDGKEPISIRFW</sequence>
<reference evidence="2 3" key="1">
    <citation type="submission" date="2019-12" db="EMBL/GenBank/DDBJ databases">
        <authorList>
            <person name="Floudas D."/>
            <person name="Bentzer J."/>
            <person name="Ahren D."/>
            <person name="Johansson T."/>
            <person name="Persson P."/>
            <person name="Tunlid A."/>
        </authorList>
    </citation>
    <scope>NUCLEOTIDE SEQUENCE [LARGE SCALE GENOMIC DNA]</scope>
    <source>
        <strain evidence="2 3">CBS 102.39</strain>
    </source>
</reference>
<proteinExistence type="predicted"/>
<organism evidence="2 3">
    <name type="scientific">Agrocybe pediades</name>
    <dbReference type="NCBI Taxonomy" id="84607"/>
    <lineage>
        <taxon>Eukaryota</taxon>
        <taxon>Fungi</taxon>
        <taxon>Dikarya</taxon>
        <taxon>Basidiomycota</taxon>
        <taxon>Agaricomycotina</taxon>
        <taxon>Agaricomycetes</taxon>
        <taxon>Agaricomycetidae</taxon>
        <taxon>Agaricales</taxon>
        <taxon>Agaricineae</taxon>
        <taxon>Strophariaceae</taxon>
        <taxon>Agrocybe</taxon>
    </lineage>
</organism>
<dbReference type="AlphaFoldDB" id="A0A8H4VQ22"/>
<comment type="caution">
    <text evidence="2">The sequence shown here is derived from an EMBL/GenBank/DDBJ whole genome shotgun (WGS) entry which is preliminary data.</text>
</comment>
<dbReference type="Proteomes" id="UP000521872">
    <property type="component" value="Unassembled WGS sequence"/>
</dbReference>